<dbReference type="Pfam" id="PF13501">
    <property type="entry name" value="SoxY"/>
    <property type="match status" value="1"/>
</dbReference>
<dbReference type="InterPro" id="IPR006311">
    <property type="entry name" value="TAT_signal"/>
</dbReference>
<dbReference type="Gene3D" id="2.60.40.2470">
    <property type="entry name" value="SoxY domain"/>
    <property type="match status" value="1"/>
</dbReference>
<evidence type="ECO:0000259" key="1">
    <source>
        <dbReference type="Pfam" id="PF13501"/>
    </source>
</evidence>
<dbReference type="RefSeq" id="WP_121923269.1">
    <property type="nucleotide sequence ID" value="NZ_REFO01000012.1"/>
</dbReference>
<dbReference type="Proteomes" id="UP000280842">
    <property type="component" value="Unassembled WGS sequence"/>
</dbReference>
<sequence>MNRRKFLKGVAISGVLVAISPKILPNSVARAENKPKKKSFEEAVKEVLGVDASKLEASSDIKLIAPSIAENGAVVPVKVQVNLPIEQVKSIHIFATKNTDPHTLSMFLSPANGKAYLSTRIRLAKTMPVVAVAVLKDGRTIKAEKPIKVTIGGCG</sequence>
<dbReference type="PIRSF" id="PIRSF010312">
    <property type="entry name" value="Sulphur_oxidation_SoxY"/>
    <property type="match status" value="1"/>
</dbReference>
<evidence type="ECO:0000313" key="3">
    <source>
        <dbReference type="Proteomes" id="UP000280842"/>
    </source>
</evidence>
<evidence type="ECO:0000313" key="2">
    <source>
        <dbReference type="EMBL" id="RMA96135.1"/>
    </source>
</evidence>
<protein>
    <submittedName>
        <fullName evidence="2">Sulfur-oxidizing protein SoxY</fullName>
    </submittedName>
</protein>
<keyword evidence="3" id="KW-1185">Reference proteome</keyword>
<proteinExistence type="predicted"/>
<name>A0A3M0BNX6_9AQUI</name>
<dbReference type="OrthoDB" id="9798154at2"/>
<dbReference type="InterPro" id="IPR032711">
    <property type="entry name" value="SoxY"/>
</dbReference>
<feature type="domain" description="Ig-like SoxY" evidence="1">
    <location>
        <begin position="53"/>
        <end position="154"/>
    </location>
</feature>
<dbReference type="NCBIfam" id="TIGR04488">
    <property type="entry name" value="SoxY_true_GGCGG"/>
    <property type="match status" value="1"/>
</dbReference>
<dbReference type="InterPro" id="IPR019546">
    <property type="entry name" value="TAT_signal_bac_arc"/>
</dbReference>
<comment type="caution">
    <text evidence="2">The sequence shown here is derived from an EMBL/GenBank/DDBJ whole genome shotgun (WGS) entry which is preliminary data.</text>
</comment>
<dbReference type="AlphaFoldDB" id="A0A3M0BNX6"/>
<accession>A0A3M0BNX6</accession>
<reference evidence="2 3" key="1">
    <citation type="submission" date="2018-10" db="EMBL/GenBank/DDBJ databases">
        <title>Genomic Encyclopedia of Archaeal and Bacterial Type Strains, Phase II (KMG-II): from individual species to whole genera.</title>
        <authorList>
            <person name="Goeker M."/>
        </authorList>
    </citation>
    <scope>NUCLEOTIDE SEQUENCE [LARGE SCALE GENOMIC DNA]</scope>
    <source>
        <strain evidence="2 3">VM1</strain>
    </source>
</reference>
<dbReference type="PROSITE" id="PS51318">
    <property type="entry name" value="TAT"/>
    <property type="match status" value="1"/>
</dbReference>
<dbReference type="NCBIfam" id="TIGR01409">
    <property type="entry name" value="TAT_signal_seq"/>
    <property type="match status" value="1"/>
</dbReference>
<dbReference type="EMBL" id="REFO01000012">
    <property type="protein sequence ID" value="RMA96135.1"/>
    <property type="molecule type" value="Genomic_DNA"/>
</dbReference>
<dbReference type="InterPro" id="IPR038162">
    <property type="entry name" value="SoxY_sf"/>
</dbReference>
<gene>
    <name evidence="2" type="ORF">CLV39_1149</name>
</gene>
<organism evidence="2 3">
    <name type="scientific">Hydrogenothermus marinus</name>
    <dbReference type="NCBI Taxonomy" id="133270"/>
    <lineage>
        <taxon>Bacteria</taxon>
        <taxon>Pseudomonadati</taxon>
        <taxon>Aquificota</taxon>
        <taxon>Aquificia</taxon>
        <taxon>Aquificales</taxon>
        <taxon>Hydrogenothermaceae</taxon>
        <taxon>Hydrogenothermus</taxon>
    </lineage>
</organism>
<dbReference type="InterPro" id="IPR016568">
    <property type="entry name" value="Sulphur_oxidation_SoxY"/>
</dbReference>